<keyword evidence="3" id="KW-0274">FAD</keyword>
<dbReference type="InterPro" id="IPR002938">
    <property type="entry name" value="FAD-bd"/>
</dbReference>
<accession>A0AAJ0BVV2</accession>
<evidence type="ECO:0000256" key="2">
    <source>
        <dbReference type="ARBA" id="ARBA00022630"/>
    </source>
</evidence>
<dbReference type="GeneID" id="85307940"/>
<comment type="caution">
    <text evidence="8">The sequence shown here is derived from an EMBL/GenBank/DDBJ whole genome shotgun (WGS) entry which is preliminary data.</text>
</comment>
<gene>
    <name evidence="8" type="ORF">QBC33DRAFT_454986</name>
</gene>
<dbReference type="GO" id="GO:0071949">
    <property type="term" value="F:FAD binding"/>
    <property type="evidence" value="ECO:0007669"/>
    <property type="project" value="InterPro"/>
</dbReference>
<dbReference type="PANTHER" id="PTHR13789">
    <property type="entry name" value="MONOOXYGENASE"/>
    <property type="match status" value="1"/>
</dbReference>
<dbReference type="FunFam" id="3.50.50.60:FF:000115">
    <property type="entry name" value="Salicylate hydroxylase, putative"/>
    <property type="match status" value="1"/>
</dbReference>
<evidence type="ECO:0000256" key="5">
    <source>
        <dbReference type="ARBA" id="ARBA00023033"/>
    </source>
</evidence>
<evidence type="ECO:0000256" key="6">
    <source>
        <dbReference type="SAM" id="MobiDB-lite"/>
    </source>
</evidence>
<proteinExistence type="inferred from homology"/>
<organism evidence="8 9">
    <name type="scientific">Phialemonium atrogriseum</name>
    <dbReference type="NCBI Taxonomy" id="1093897"/>
    <lineage>
        <taxon>Eukaryota</taxon>
        <taxon>Fungi</taxon>
        <taxon>Dikarya</taxon>
        <taxon>Ascomycota</taxon>
        <taxon>Pezizomycotina</taxon>
        <taxon>Sordariomycetes</taxon>
        <taxon>Sordariomycetidae</taxon>
        <taxon>Cephalothecales</taxon>
        <taxon>Cephalothecaceae</taxon>
        <taxon>Phialemonium</taxon>
    </lineage>
</organism>
<keyword evidence="4" id="KW-0560">Oxidoreductase</keyword>
<feature type="region of interest" description="Disordered" evidence="6">
    <location>
        <begin position="454"/>
        <end position="474"/>
    </location>
</feature>
<dbReference type="SUPFAM" id="SSF51905">
    <property type="entry name" value="FAD/NAD(P)-binding domain"/>
    <property type="match status" value="1"/>
</dbReference>
<comment type="similarity">
    <text evidence="1">Belongs to the paxM FAD-dependent monooxygenase family.</text>
</comment>
<dbReference type="AlphaFoldDB" id="A0AAJ0BVV2"/>
<dbReference type="GO" id="GO:0004497">
    <property type="term" value="F:monooxygenase activity"/>
    <property type="evidence" value="ECO:0007669"/>
    <property type="project" value="UniProtKB-KW"/>
</dbReference>
<dbReference type="SUPFAM" id="SSF54373">
    <property type="entry name" value="FAD-linked reductases, C-terminal domain"/>
    <property type="match status" value="1"/>
</dbReference>
<reference evidence="8" key="1">
    <citation type="submission" date="2023-06" db="EMBL/GenBank/DDBJ databases">
        <title>Genome-scale phylogeny and comparative genomics of the fungal order Sordariales.</title>
        <authorList>
            <consortium name="Lawrence Berkeley National Laboratory"/>
            <person name="Hensen N."/>
            <person name="Bonometti L."/>
            <person name="Westerberg I."/>
            <person name="Brannstrom I.O."/>
            <person name="Guillou S."/>
            <person name="Cros-Aarteil S."/>
            <person name="Calhoun S."/>
            <person name="Haridas S."/>
            <person name="Kuo A."/>
            <person name="Mondo S."/>
            <person name="Pangilinan J."/>
            <person name="Riley R."/>
            <person name="Labutti K."/>
            <person name="Andreopoulos B."/>
            <person name="Lipzen A."/>
            <person name="Chen C."/>
            <person name="Yanf M."/>
            <person name="Daum C."/>
            <person name="Ng V."/>
            <person name="Clum A."/>
            <person name="Steindorff A."/>
            <person name="Ohm R."/>
            <person name="Martin F."/>
            <person name="Silar P."/>
            <person name="Natvig D."/>
            <person name="Lalanne C."/>
            <person name="Gautier V."/>
            <person name="Ament-Velasquez S.L."/>
            <person name="Kruys A."/>
            <person name="Hutchinson M.I."/>
            <person name="Powell A.J."/>
            <person name="Barry K."/>
            <person name="Miller A.N."/>
            <person name="Grigoriev I.V."/>
            <person name="Debuchy R."/>
            <person name="Gladieux P."/>
            <person name="Thoren M.H."/>
            <person name="Johannesson H."/>
        </authorList>
    </citation>
    <scope>NUCLEOTIDE SEQUENCE</scope>
    <source>
        <strain evidence="8">8032-3</strain>
    </source>
</reference>
<evidence type="ECO:0000256" key="1">
    <source>
        <dbReference type="ARBA" id="ARBA00007992"/>
    </source>
</evidence>
<keyword evidence="2" id="KW-0285">Flavoprotein</keyword>
<dbReference type="Pfam" id="PF01494">
    <property type="entry name" value="FAD_binding_3"/>
    <property type="match status" value="1"/>
</dbReference>
<name>A0AAJ0BVV2_9PEZI</name>
<keyword evidence="9" id="KW-1185">Reference proteome</keyword>
<dbReference type="PRINTS" id="PR00420">
    <property type="entry name" value="RNGMNOXGNASE"/>
</dbReference>
<evidence type="ECO:0000313" key="8">
    <source>
        <dbReference type="EMBL" id="KAK1765413.1"/>
    </source>
</evidence>
<evidence type="ECO:0000259" key="7">
    <source>
        <dbReference type="Pfam" id="PF01494"/>
    </source>
</evidence>
<dbReference type="InterPro" id="IPR036188">
    <property type="entry name" value="FAD/NAD-bd_sf"/>
</dbReference>
<dbReference type="PROSITE" id="PS51257">
    <property type="entry name" value="PROKAR_LIPOPROTEIN"/>
    <property type="match status" value="1"/>
</dbReference>
<dbReference type="Gene3D" id="3.50.50.60">
    <property type="entry name" value="FAD/NAD(P)-binding domain"/>
    <property type="match status" value="1"/>
</dbReference>
<evidence type="ECO:0000256" key="4">
    <source>
        <dbReference type="ARBA" id="ARBA00023002"/>
    </source>
</evidence>
<feature type="domain" description="FAD-binding" evidence="7">
    <location>
        <begin position="12"/>
        <end position="363"/>
    </location>
</feature>
<dbReference type="PANTHER" id="PTHR13789:SF238">
    <property type="entry name" value="PUTATIVE (AFU_ORTHOLOGUE AFUA_2G01680)-RELATED"/>
    <property type="match status" value="1"/>
</dbReference>
<keyword evidence="5" id="KW-0503">Monooxygenase</keyword>
<protein>
    <recommendedName>
        <fullName evidence="7">FAD-binding domain-containing protein</fullName>
    </recommendedName>
</protein>
<dbReference type="Proteomes" id="UP001244011">
    <property type="component" value="Unassembled WGS sequence"/>
</dbReference>
<sequence>MPTHSKSPVALDIIVVGAGLSGLSAAISCALSGHNVTVFESAQELLEIGAGLQVTPNSSRLLQQWDLPDKLWKSAAEPTYLAVHRYSGEILAMEADFDKKMRAKYGAPFIDLHRVDLQLALYDRARDLGVGFRLGQRVDWIDFDAAEITTQSGVRARADLVVAADGLWSRCRDCFLGGLADRPKMTGDLAYRVVLDLDQITDPDLREWVSKPSVHFWIGPGSHAVGYSLRAGRVYNLVLLVPDDLPVGVSRQPGSVEEMRELFKDWDPILNRFLDLVKTVNKWKLMHRAELPTWINDKSNFVFVGDACHPMLPYLAQGANSAVEDGAVLGLLLGRMQSRAQLPQALGLYERLRKARGEAIVKETFKQASRGSLPQSPLHCAMLTRRGSFFFFLQRDSFHMPDGPEQEARDRVFLSQLGKELDGAFPSRWTCPEVQPWLYGYDAYREVEEALKRDPFSAEPADESADGEVAAPGR</sequence>
<evidence type="ECO:0000313" key="9">
    <source>
        <dbReference type="Proteomes" id="UP001244011"/>
    </source>
</evidence>
<dbReference type="EMBL" id="MU839015">
    <property type="protein sequence ID" value="KAK1765413.1"/>
    <property type="molecule type" value="Genomic_DNA"/>
</dbReference>
<dbReference type="RefSeq" id="XP_060281626.1">
    <property type="nucleotide sequence ID" value="XM_060424753.1"/>
</dbReference>
<evidence type="ECO:0000256" key="3">
    <source>
        <dbReference type="ARBA" id="ARBA00022827"/>
    </source>
</evidence>
<dbReference type="InterPro" id="IPR050493">
    <property type="entry name" value="FAD-dep_Monooxygenase_BioMet"/>
</dbReference>